<evidence type="ECO:0000256" key="1">
    <source>
        <dbReference type="SAM" id="Phobius"/>
    </source>
</evidence>
<sequence>MSRLEPSRNTRRTWTWMFFQYHLTLLPANQIKGTRSPSQSIDALGSPRIALCKKKCEIGRAPADEHLDDGWHMDDIGRRLPDIILQLFLYIYYISLTALHLIALGFTRMKPEPKKKDCSMFLLILKGRLAGDPITPSSGLGRQALGEEV</sequence>
<evidence type="ECO:0000313" key="2">
    <source>
        <dbReference type="EMBL" id="PMD28177.1"/>
    </source>
</evidence>
<keyword evidence="1" id="KW-0812">Transmembrane</keyword>
<dbReference type="EMBL" id="KZ613464">
    <property type="protein sequence ID" value="PMD28177.1"/>
    <property type="molecule type" value="Genomic_DNA"/>
</dbReference>
<keyword evidence="1" id="KW-0472">Membrane</keyword>
<dbReference type="AlphaFoldDB" id="A0A2J6QPH5"/>
<protein>
    <submittedName>
        <fullName evidence="2">Uncharacterized protein</fullName>
    </submittedName>
</protein>
<organism evidence="2 3">
    <name type="scientific">Hyaloscypha hepaticicola</name>
    <dbReference type="NCBI Taxonomy" id="2082293"/>
    <lineage>
        <taxon>Eukaryota</taxon>
        <taxon>Fungi</taxon>
        <taxon>Dikarya</taxon>
        <taxon>Ascomycota</taxon>
        <taxon>Pezizomycotina</taxon>
        <taxon>Leotiomycetes</taxon>
        <taxon>Helotiales</taxon>
        <taxon>Hyaloscyphaceae</taxon>
        <taxon>Hyaloscypha</taxon>
    </lineage>
</organism>
<evidence type="ECO:0000313" key="3">
    <source>
        <dbReference type="Proteomes" id="UP000235672"/>
    </source>
</evidence>
<keyword evidence="1" id="KW-1133">Transmembrane helix</keyword>
<feature type="transmembrane region" description="Helical" evidence="1">
    <location>
        <begin position="83"/>
        <end position="106"/>
    </location>
</feature>
<keyword evidence="3" id="KW-1185">Reference proteome</keyword>
<gene>
    <name evidence="2" type="ORF">NA56DRAFT_695937</name>
</gene>
<reference evidence="2 3" key="1">
    <citation type="submission" date="2016-05" db="EMBL/GenBank/DDBJ databases">
        <title>A degradative enzymes factory behind the ericoid mycorrhizal symbiosis.</title>
        <authorList>
            <consortium name="DOE Joint Genome Institute"/>
            <person name="Martino E."/>
            <person name="Morin E."/>
            <person name="Grelet G."/>
            <person name="Kuo A."/>
            <person name="Kohler A."/>
            <person name="Daghino S."/>
            <person name="Barry K."/>
            <person name="Choi C."/>
            <person name="Cichocki N."/>
            <person name="Clum A."/>
            <person name="Copeland A."/>
            <person name="Hainaut M."/>
            <person name="Haridas S."/>
            <person name="Labutti K."/>
            <person name="Lindquist E."/>
            <person name="Lipzen A."/>
            <person name="Khouja H.-R."/>
            <person name="Murat C."/>
            <person name="Ohm R."/>
            <person name="Olson A."/>
            <person name="Spatafora J."/>
            <person name="Veneault-Fourrey C."/>
            <person name="Henrissat B."/>
            <person name="Grigoriev I."/>
            <person name="Martin F."/>
            <person name="Perotto S."/>
        </authorList>
    </citation>
    <scope>NUCLEOTIDE SEQUENCE [LARGE SCALE GENOMIC DNA]</scope>
    <source>
        <strain evidence="2 3">UAMH 7357</strain>
    </source>
</reference>
<accession>A0A2J6QPH5</accession>
<proteinExistence type="predicted"/>
<name>A0A2J6QPH5_9HELO</name>
<dbReference type="Proteomes" id="UP000235672">
    <property type="component" value="Unassembled WGS sequence"/>
</dbReference>